<dbReference type="InterPro" id="IPR011009">
    <property type="entry name" value="Kinase-like_dom_sf"/>
</dbReference>
<keyword evidence="11 24" id="KW-0732">Signal</keyword>
<keyword evidence="16 23" id="KW-1133">Transmembrane helix</keyword>
<evidence type="ECO:0000256" key="14">
    <source>
        <dbReference type="ARBA" id="ARBA00022777"/>
    </source>
</evidence>
<evidence type="ECO:0000256" key="19">
    <source>
        <dbReference type="ARBA" id="ARBA00023180"/>
    </source>
</evidence>
<evidence type="ECO:0000256" key="7">
    <source>
        <dbReference type="ARBA" id="ARBA00022553"/>
    </source>
</evidence>
<dbReference type="PANTHER" id="PTHR27008:SF577">
    <property type="entry name" value="PROTEIN KINASE DOMAIN-CONTAINING PROTEIN"/>
    <property type="match status" value="1"/>
</dbReference>
<dbReference type="EMBL" id="PDCK01000039">
    <property type="protein sequence ID" value="PRQ57070.1"/>
    <property type="molecule type" value="Genomic_DNA"/>
</dbReference>
<dbReference type="Gene3D" id="3.80.10.10">
    <property type="entry name" value="Ribonuclease Inhibitor"/>
    <property type="match status" value="5"/>
</dbReference>
<feature type="domain" description="Protein kinase" evidence="25">
    <location>
        <begin position="1753"/>
        <end position="2069"/>
    </location>
</feature>
<keyword evidence="19" id="KW-0325">Glycoprotein</keyword>
<comment type="catalytic activity">
    <reaction evidence="21">
        <text>L-seryl-[protein] + ATP = O-phospho-L-seryl-[protein] + ADP + H(+)</text>
        <dbReference type="Rhea" id="RHEA:17989"/>
        <dbReference type="Rhea" id="RHEA-COMP:9863"/>
        <dbReference type="Rhea" id="RHEA-COMP:11604"/>
        <dbReference type="ChEBI" id="CHEBI:15378"/>
        <dbReference type="ChEBI" id="CHEBI:29999"/>
        <dbReference type="ChEBI" id="CHEBI:30616"/>
        <dbReference type="ChEBI" id="CHEBI:83421"/>
        <dbReference type="ChEBI" id="CHEBI:456216"/>
        <dbReference type="EC" id="2.7.11.1"/>
    </reaction>
</comment>
<evidence type="ECO:0000256" key="23">
    <source>
        <dbReference type="SAM" id="Phobius"/>
    </source>
</evidence>
<dbReference type="GO" id="GO:0004674">
    <property type="term" value="F:protein serine/threonine kinase activity"/>
    <property type="evidence" value="ECO:0007669"/>
    <property type="project" value="UniProtKB-KW"/>
</dbReference>
<keyword evidence="9 26" id="KW-0808">Transferase</keyword>
<dbReference type="SMART" id="SM00220">
    <property type="entry name" value="S_TKc"/>
    <property type="match status" value="2"/>
</dbReference>
<dbReference type="SMART" id="SM00365">
    <property type="entry name" value="LRR_SD22"/>
    <property type="match status" value="11"/>
</dbReference>
<evidence type="ECO:0000256" key="13">
    <source>
        <dbReference type="ARBA" id="ARBA00022741"/>
    </source>
</evidence>
<evidence type="ECO:0000256" key="6">
    <source>
        <dbReference type="ARBA" id="ARBA00022527"/>
    </source>
</evidence>
<dbReference type="SMART" id="SM00369">
    <property type="entry name" value="LRR_TYP"/>
    <property type="match status" value="19"/>
</dbReference>
<keyword evidence="13 22" id="KW-0547">Nucleotide-binding</keyword>
<evidence type="ECO:0000313" key="26">
    <source>
        <dbReference type="EMBL" id="PRQ57070.1"/>
    </source>
</evidence>
<keyword evidence="27" id="KW-1185">Reference proteome</keyword>
<dbReference type="GO" id="GO:0005886">
    <property type="term" value="C:plasma membrane"/>
    <property type="evidence" value="ECO:0007669"/>
    <property type="project" value="UniProtKB-SubCell"/>
</dbReference>
<dbReference type="PROSITE" id="PS00108">
    <property type="entry name" value="PROTEIN_KINASE_ST"/>
    <property type="match status" value="2"/>
</dbReference>
<feature type="transmembrane region" description="Helical" evidence="23">
    <location>
        <begin position="1048"/>
        <end position="1069"/>
    </location>
</feature>
<feature type="chain" id="PRO_5015135641" description="non-specific serine/threonine protein kinase" evidence="24">
    <location>
        <begin position="22"/>
        <end position="2075"/>
    </location>
</feature>
<dbReference type="EC" id="2.7.11.1" evidence="4"/>
<dbReference type="PANTHER" id="PTHR27008">
    <property type="entry name" value="OS04G0122200 PROTEIN"/>
    <property type="match status" value="1"/>
</dbReference>
<evidence type="ECO:0000256" key="24">
    <source>
        <dbReference type="SAM" id="SignalP"/>
    </source>
</evidence>
<dbReference type="InterPro" id="IPR051809">
    <property type="entry name" value="Plant_receptor-like_S/T_kinase"/>
</dbReference>
<evidence type="ECO:0000256" key="17">
    <source>
        <dbReference type="ARBA" id="ARBA00023136"/>
    </source>
</evidence>
<dbReference type="Gramene" id="PRQ57070">
    <property type="protein sequence ID" value="PRQ57070"/>
    <property type="gene ID" value="RchiOBHm_Chr1g0344241"/>
</dbReference>
<dbReference type="FunFam" id="3.30.200.20:FF:000432">
    <property type="entry name" value="LRR receptor-like serine/threonine-protein kinase EFR"/>
    <property type="match status" value="2"/>
</dbReference>
<keyword evidence="6" id="KW-0723">Serine/threonine-protein kinase</keyword>
<keyword evidence="14" id="KW-0418">Kinase</keyword>
<evidence type="ECO:0000256" key="9">
    <source>
        <dbReference type="ARBA" id="ARBA00022679"/>
    </source>
</evidence>
<reference evidence="26 27" key="1">
    <citation type="journal article" date="2018" name="Nat. Genet.">
        <title>The Rosa genome provides new insights in the design of modern roses.</title>
        <authorList>
            <person name="Bendahmane M."/>
        </authorList>
    </citation>
    <scope>NUCLEOTIDE SEQUENCE [LARGE SCALE GENOMIC DNA]</scope>
    <source>
        <strain evidence="27">cv. Old Blush</strain>
    </source>
</reference>
<dbReference type="OMA" id="ERTIGEC"/>
<dbReference type="FunFam" id="1.10.510.10:FF:000358">
    <property type="entry name" value="Putative leucine-rich repeat receptor-like serine/threonine-protein kinase"/>
    <property type="match status" value="2"/>
</dbReference>
<evidence type="ECO:0000256" key="12">
    <source>
        <dbReference type="ARBA" id="ARBA00022737"/>
    </source>
</evidence>
<feature type="binding site" evidence="22">
    <location>
        <position position="729"/>
    </location>
    <ligand>
        <name>ATP</name>
        <dbReference type="ChEBI" id="CHEBI:30616"/>
    </ligand>
</feature>
<keyword evidence="17 23" id="KW-0472">Membrane</keyword>
<name>A0A2P6SEG5_ROSCH</name>
<evidence type="ECO:0000256" key="5">
    <source>
        <dbReference type="ARBA" id="ARBA00022475"/>
    </source>
</evidence>
<evidence type="ECO:0000256" key="16">
    <source>
        <dbReference type="ARBA" id="ARBA00022989"/>
    </source>
</evidence>
<feature type="signal peptide" evidence="24">
    <location>
        <begin position="1"/>
        <end position="21"/>
    </location>
</feature>
<dbReference type="InterPro" id="IPR000719">
    <property type="entry name" value="Prot_kinase_dom"/>
</dbReference>
<feature type="transmembrane region" description="Helical" evidence="23">
    <location>
        <begin position="645"/>
        <end position="668"/>
    </location>
</feature>
<dbReference type="Pfam" id="PF07714">
    <property type="entry name" value="PK_Tyr_Ser-Thr"/>
    <property type="match status" value="2"/>
</dbReference>
<dbReference type="InterPro" id="IPR013210">
    <property type="entry name" value="LRR_N_plant-typ"/>
</dbReference>
<dbReference type="Proteomes" id="UP000238479">
    <property type="component" value="Chromosome 1"/>
</dbReference>
<evidence type="ECO:0000256" key="8">
    <source>
        <dbReference type="ARBA" id="ARBA00022614"/>
    </source>
</evidence>
<dbReference type="FunFam" id="3.80.10.10:FF:000288">
    <property type="entry name" value="LRR receptor-like serine/threonine-protein kinase EFR"/>
    <property type="match status" value="2"/>
</dbReference>
<dbReference type="Pfam" id="PF00560">
    <property type="entry name" value="LRR_1"/>
    <property type="match status" value="6"/>
</dbReference>
<keyword evidence="18" id="KW-0675">Receptor</keyword>
<feature type="transmembrane region" description="Helical" evidence="23">
    <location>
        <begin position="1695"/>
        <end position="1719"/>
    </location>
</feature>
<sequence>MGIYRFISAAFSLLCFHSCLCLTLSGNETDRLALLEIKARITGDPFGALTSWNDSVHFCQWRGVTCGLRHQRVTRLDLQSLQLTGSISPHVGNLSFVRLLYLLNNSFRHEIPPEIGRLRKLQDLQLQNNSISGEIPSNLSGCSQLVTIRLGYNFLVGRIPEELGTLSKLQTLVVPHNNLTGTLPNSFSNLSSVEKLYVSSNNLKGSIPDIFGQLTNLSFLALEDNSLSGIIPPSIFNLSFLTVFSVIINQLQGTLPSDLGVALPNLEFFGIDYNQISGPIPVSISNLSNLASLQLIANQLSGKVPSLKNLHKLERLNFGGNNHLGSGGIGDLGFLCDLTNATLLDELFISENNFGGILPQCIANLSSHLEYVYVNINKITGSIPIGIGNLVNLQGLFLSANQFSGQIPSETGKLQKLVELNLSMNSFSGNIPSTFGNLSYLSKLDLDGNKLHGSIPSSLAECHDLTSLFLGQNNLSGTISLEVIGLSSYIEFDLSQNHFTGSLPQKIGNLINLEYLDVSGNMLFGEIPASLGSCIEVEYLYMQGNFFQGTIPSSLGSLRGLKEVHISNNNLSGLIPEFLEHFEFLQSLDLSYNNLEGMVPVKGVFQNATATSVKGNNKLCGGITEFQLPKCEFGHPKKRGLSRTLKLIICLVCGLLGVSCALSFWYLLCSRRKIVKHTASDSENFLKVSYQNLLKATDGFSAANLLGMGSFGSVYKGVLEQGQTTVAVKVLNLFHPGASKSFSAECEALRNIRHRNLLKVLSVCSGSDFEGWDFKALIYEFMVNGSLEEWLHPTQTVSETIERPRSLSFSQRLAISSDVSLALDYLHHHCETMIVHCDLKPSNILLNDEMVAHVGDFGMVRFLPRTSGNQSSLLGVKGTVGYAPPEYGMGHEVWTQGGVYSYGILLLEMFTGKRPTDDMFQGTSNLHNFVKVALAEDVIEIVDPVLVHEKAEGEIIADKCLNEDSTRPHIKIEESLISILEIGMACSAERPRERPDISDVMSGLGSGGRYSGFFFSWMVELWEYASQSSCQPVIAEQPKFHKTQVMRIYTFISAFFFSYVCMHAVLLFYSCHGLRLQGNETDRLTLLEIKARITVDPFGVFDSWNETNHFCNWHGVFCGHLHQRVTMLDLQSLNLAGSIAPHVGNLSFLRVIYLQNNSFSHQIPTEIGHLRRLQGLHLENNSLSGEIPSYLSACSQLIIVSLGFNFLVGTIPEEIGNLRRLRTIAIYHNNLSGSLPRSFGNLSSLEVLSVSTNNLNGSIPDIFGQLANLTTLILDLNSFSGMLPPSLFNLSSLIFFSVVVNRVQGSLPSNIGVVFPRLEYFDIARNQFHGPIPVSLSNASNLAHFGISGNQLHGEVPSLENLHRLERLILGINHLGSGKIGDLSFICDLVNATRLEYLEINSNYFGGMLPPCIANLSSSLVSLFVSWNKIFGRMPNGIGNLHNLEKLRLSFNQFSGHIPPDLGKLNNLYELDLAENLLSGNVPSSFGNLSGLNRLYLSYNNLQGNIPSSLGQCLNLILLSLAYNNLSGIIPGGMIGPSYSYVEWDLGDNNFSGFLPEEVGNLINLGTLDVSGNMLSGEIPTRLSGCIALEYLYLQRNFFQGTIPASLGSLRGIKYLYLSHNNLSGAIPEFLEGLEVLQYLNLSYNHLEGIIPAKGIFMNATATSVKGNSGLCGGIPAFQLPKCRFRHTKRPRLSLTLRLTISLVCGLLGVTFTLLFLYFCCMQRERTRQSISSNSENFLKVSYHSLVKATDGFSSANLIGMGSFGSVYKGVLEQGDTTIAIKVLNLVHPGASKSFTAECEALKNIRHRNLVKVLSACSGTDYRGCDFKALIYEFMVNGSLEEWLHPQEINGVKDERQRILKFSQRLNIAIDIAMALEYLHYHCETPIVHCDLKPSNVLLDDDMVGHVGDFGLVKFLHRASDTVSGDQSSSLGVRGTIGYTPPEYGMGHEVWTQGDVYSYGILLLQMFTGSRPTDDLFQGSSNIHYFVKAALPAQVLEIVDPVLVQEKMEGEMRRNNHLNDDSTRVSNKVQECLATILEIGVACSTELSTARLDISDVVADMCRIRNKYLANRICE</sequence>
<dbReference type="InterPro" id="IPR001611">
    <property type="entry name" value="Leu-rich_rpt"/>
</dbReference>
<evidence type="ECO:0000259" key="25">
    <source>
        <dbReference type="PROSITE" id="PS50011"/>
    </source>
</evidence>
<proteinExistence type="inferred from homology"/>
<dbReference type="Gene3D" id="1.10.510.10">
    <property type="entry name" value="Transferase(Phosphotransferase) domain 1"/>
    <property type="match status" value="2"/>
</dbReference>
<evidence type="ECO:0000256" key="21">
    <source>
        <dbReference type="ARBA" id="ARBA00048679"/>
    </source>
</evidence>
<evidence type="ECO:0000256" key="3">
    <source>
        <dbReference type="ARBA" id="ARBA00008684"/>
    </source>
</evidence>
<evidence type="ECO:0000256" key="11">
    <source>
        <dbReference type="ARBA" id="ARBA00022729"/>
    </source>
</evidence>
<feature type="binding site" evidence="22">
    <location>
        <position position="1782"/>
    </location>
    <ligand>
        <name>ATP</name>
        <dbReference type="ChEBI" id="CHEBI:30616"/>
    </ligand>
</feature>
<evidence type="ECO:0000256" key="22">
    <source>
        <dbReference type="PROSITE-ProRule" id="PRU10141"/>
    </source>
</evidence>
<comment type="similarity">
    <text evidence="3">Belongs to the protein kinase superfamily. Ser/Thr protein kinase family.</text>
</comment>
<comment type="caution">
    <text evidence="26">The sequence shown here is derived from an EMBL/GenBank/DDBJ whole genome shotgun (WGS) entry which is preliminary data.</text>
</comment>
<keyword evidence="15 22" id="KW-0067">ATP-binding</keyword>
<evidence type="ECO:0000256" key="10">
    <source>
        <dbReference type="ARBA" id="ARBA00022692"/>
    </source>
</evidence>
<evidence type="ECO:0000256" key="4">
    <source>
        <dbReference type="ARBA" id="ARBA00012513"/>
    </source>
</evidence>
<evidence type="ECO:0000256" key="1">
    <source>
        <dbReference type="ARBA" id="ARBA00004162"/>
    </source>
</evidence>
<dbReference type="Pfam" id="PF08263">
    <property type="entry name" value="LRRNT_2"/>
    <property type="match status" value="2"/>
</dbReference>
<keyword evidence="5" id="KW-1003">Cell membrane</keyword>
<evidence type="ECO:0000256" key="18">
    <source>
        <dbReference type="ARBA" id="ARBA00023170"/>
    </source>
</evidence>
<dbReference type="Gene3D" id="3.30.200.20">
    <property type="entry name" value="Phosphorylase Kinase, domain 1"/>
    <property type="match status" value="2"/>
</dbReference>
<dbReference type="PROSITE" id="PS00107">
    <property type="entry name" value="PROTEIN_KINASE_ATP"/>
    <property type="match status" value="2"/>
</dbReference>
<dbReference type="PROSITE" id="PS50011">
    <property type="entry name" value="PROTEIN_KINASE_DOM"/>
    <property type="match status" value="2"/>
</dbReference>
<dbReference type="SUPFAM" id="SSF52058">
    <property type="entry name" value="L domain-like"/>
    <property type="match status" value="4"/>
</dbReference>
<dbReference type="Pfam" id="PF13855">
    <property type="entry name" value="LRR_8"/>
    <property type="match status" value="5"/>
</dbReference>
<evidence type="ECO:0000313" key="27">
    <source>
        <dbReference type="Proteomes" id="UP000238479"/>
    </source>
</evidence>
<organism evidence="26 27">
    <name type="scientific">Rosa chinensis</name>
    <name type="common">China rose</name>
    <dbReference type="NCBI Taxonomy" id="74649"/>
    <lineage>
        <taxon>Eukaryota</taxon>
        <taxon>Viridiplantae</taxon>
        <taxon>Streptophyta</taxon>
        <taxon>Embryophyta</taxon>
        <taxon>Tracheophyta</taxon>
        <taxon>Spermatophyta</taxon>
        <taxon>Magnoliopsida</taxon>
        <taxon>eudicotyledons</taxon>
        <taxon>Gunneridae</taxon>
        <taxon>Pentapetalae</taxon>
        <taxon>rosids</taxon>
        <taxon>fabids</taxon>
        <taxon>Rosales</taxon>
        <taxon>Rosaceae</taxon>
        <taxon>Rosoideae</taxon>
        <taxon>Rosoideae incertae sedis</taxon>
        <taxon>Rosa</taxon>
    </lineage>
</organism>
<keyword evidence="12" id="KW-0677">Repeat</keyword>
<keyword evidence="8" id="KW-0433">Leucine-rich repeat</keyword>
<comment type="subcellular location">
    <subcellularLocation>
        <location evidence="1">Cell membrane</location>
        <topology evidence="1">Single-pass membrane protein</topology>
    </subcellularLocation>
    <subcellularLocation>
        <location evidence="2">Membrane</location>
        <topology evidence="2">Single-pass type I membrane protein</topology>
    </subcellularLocation>
</comment>
<evidence type="ECO:0000256" key="2">
    <source>
        <dbReference type="ARBA" id="ARBA00004479"/>
    </source>
</evidence>
<dbReference type="GO" id="GO:0005524">
    <property type="term" value="F:ATP binding"/>
    <property type="evidence" value="ECO:0007669"/>
    <property type="project" value="UniProtKB-UniRule"/>
</dbReference>
<evidence type="ECO:0000256" key="20">
    <source>
        <dbReference type="ARBA" id="ARBA00047899"/>
    </source>
</evidence>
<dbReference type="FunFam" id="3.80.10.10:FF:000095">
    <property type="entry name" value="LRR receptor-like serine/threonine-protein kinase GSO1"/>
    <property type="match status" value="2"/>
</dbReference>
<keyword evidence="10 23" id="KW-0812">Transmembrane</keyword>
<gene>
    <name evidence="26" type="ORF">RchiOBHm_Chr1g0344241</name>
</gene>
<dbReference type="SUPFAM" id="SSF56112">
    <property type="entry name" value="Protein kinase-like (PK-like)"/>
    <property type="match status" value="2"/>
</dbReference>
<evidence type="ECO:0000256" key="15">
    <source>
        <dbReference type="ARBA" id="ARBA00022840"/>
    </source>
</evidence>
<dbReference type="InterPro" id="IPR008271">
    <property type="entry name" value="Ser/Thr_kinase_AS"/>
</dbReference>
<feature type="domain" description="Protein kinase" evidence="25">
    <location>
        <begin position="700"/>
        <end position="1014"/>
    </location>
</feature>
<keyword evidence="7" id="KW-0597">Phosphoprotein</keyword>
<dbReference type="InterPro" id="IPR001245">
    <property type="entry name" value="Ser-Thr/Tyr_kinase_cat_dom"/>
</dbReference>
<accession>A0A2P6SEG5</accession>
<dbReference type="InterPro" id="IPR003591">
    <property type="entry name" value="Leu-rich_rpt_typical-subtyp"/>
</dbReference>
<dbReference type="InterPro" id="IPR017441">
    <property type="entry name" value="Protein_kinase_ATP_BS"/>
</dbReference>
<dbReference type="InterPro" id="IPR032675">
    <property type="entry name" value="LRR_dom_sf"/>
</dbReference>
<protein>
    <recommendedName>
        <fullName evidence="4">non-specific serine/threonine protein kinase</fullName>
        <ecNumber evidence="4">2.7.11.1</ecNumber>
    </recommendedName>
</protein>
<comment type="catalytic activity">
    <reaction evidence="20">
        <text>L-threonyl-[protein] + ATP = O-phospho-L-threonyl-[protein] + ADP + H(+)</text>
        <dbReference type="Rhea" id="RHEA:46608"/>
        <dbReference type="Rhea" id="RHEA-COMP:11060"/>
        <dbReference type="Rhea" id="RHEA-COMP:11605"/>
        <dbReference type="ChEBI" id="CHEBI:15378"/>
        <dbReference type="ChEBI" id="CHEBI:30013"/>
        <dbReference type="ChEBI" id="CHEBI:30616"/>
        <dbReference type="ChEBI" id="CHEBI:61977"/>
        <dbReference type="ChEBI" id="CHEBI:456216"/>
        <dbReference type="EC" id="2.7.11.1"/>
    </reaction>
</comment>